<dbReference type="GO" id="GO:0006506">
    <property type="term" value="P:GPI anchor biosynthetic process"/>
    <property type="evidence" value="ECO:0007669"/>
    <property type="project" value="InterPro"/>
</dbReference>
<sequence>MDPYTHRFFSIPAKYAGKLVEDLELTVQKYGNNVVRIQLSNRLHIEQCRAQFKRILLIAGLAVVYFAIILKFDKEGTRITAAHILIPSLLWLAISSYLLRTALNLVQSEKVFYSRDIALQATTVRTFGRESTSICVEHGHIHDMVLNEVIENLDVKYMLILRTKGSVFRRTPIIPLFNRLHPSFECLEQIQQILHTYWLKNIPVSPKDAQSSDSPSLMAL</sequence>
<feature type="transmembrane region" description="Helical" evidence="1">
    <location>
        <begin position="78"/>
        <end position="99"/>
    </location>
</feature>
<dbReference type="OMA" id="SFECLQH"/>
<gene>
    <name evidence="2" type="ORF">Dbus_chr3Rg1539</name>
</gene>
<keyword evidence="1" id="KW-0812">Transmembrane</keyword>
<evidence type="ECO:0000256" key="1">
    <source>
        <dbReference type="SAM" id="Phobius"/>
    </source>
</evidence>
<dbReference type="PANTHER" id="PTHR15231:SF1">
    <property type="entry name" value="PHOSPHATIDYLINOSITOL N-ACETYLGLUCOSAMINYLTRANSFERASE SUBUNIT H"/>
    <property type="match status" value="1"/>
</dbReference>
<keyword evidence="1" id="KW-1133">Transmembrane helix</keyword>
<reference evidence="2 3" key="1">
    <citation type="submission" date="2015-08" db="EMBL/GenBank/DDBJ databases">
        <title>Ancestral chromatin configuration constrains chromatin evolution on differentiating sex chromosomes in Drosophila.</title>
        <authorList>
            <person name="Zhou Q."/>
            <person name="Bachtrog D."/>
        </authorList>
    </citation>
    <scope>NUCLEOTIDE SEQUENCE [LARGE SCALE GENOMIC DNA]</scope>
    <source>
        <tissue evidence="2">Whole larvae</tissue>
    </source>
</reference>
<name>A0A0M3QY06_DROBS</name>
<protein>
    <submittedName>
        <fullName evidence="2">CG14463</fullName>
    </submittedName>
</protein>
<organism evidence="2 3">
    <name type="scientific">Drosophila busckii</name>
    <name type="common">Fruit fly</name>
    <dbReference type="NCBI Taxonomy" id="30019"/>
    <lineage>
        <taxon>Eukaryota</taxon>
        <taxon>Metazoa</taxon>
        <taxon>Ecdysozoa</taxon>
        <taxon>Arthropoda</taxon>
        <taxon>Hexapoda</taxon>
        <taxon>Insecta</taxon>
        <taxon>Pterygota</taxon>
        <taxon>Neoptera</taxon>
        <taxon>Endopterygota</taxon>
        <taxon>Diptera</taxon>
        <taxon>Brachycera</taxon>
        <taxon>Muscomorpha</taxon>
        <taxon>Ephydroidea</taxon>
        <taxon>Drosophilidae</taxon>
        <taxon>Drosophila</taxon>
    </lineage>
</organism>
<keyword evidence="1" id="KW-0472">Membrane</keyword>
<evidence type="ECO:0000313" key="2">
    <source>
        <dbReference type="EMBL" id="ALC46789.1"/>
    </source>
</evidence>
<keyword evidence="3" id="KW-1185">Reference proteome</keyword>
<proteinExistence type="predicted"/>
<dbReference type="EMBL" id="CP012526">
    <property type="protein sequence ID" value="ALC46789.1"/>
    <property type="molecule type" value="Genomic_DNA"/>
</dbReference>
<dbReference type="PANTHER" id="PTHR15231">
    <property type="entry name" value="PHOSPHATIDYLINOSITOL N-ACETYLGLUCOSAMINYLTRANSFERASE SUBUNIT H"/>
    <property type="match status" value="1"/>
</dbReference>
<dbReference type="STRING" id="30019.A0A0M3QY06"/>
<dbReference type="AlphaFoldDB" id="A0A0M3QY06"/>
<feature type="transmembrane region" description="Helical" evidence="1">
    <location>
        <begin position="55"/>
        <end position="72"/>
    </location>
</feature>
<dbReference type="InterPro" id="IPR044215">
    <property type="entry name" value="PIG-H"/>
</dbReference>
<evidence type="ECO:0000313" key="3">
    <source>
        <dbReference type="Proteomes" id="UP000494163"/>
    </source>
</evidence>
<accession>A0A0M3QY06</accession>
<dbReference type="GO" id="GO:0000506">
    <property type="term" value="C:glycosylphosphatidylinositol-N-acetylglucosaminyltransferase (GPI-GnT) complex"/>
    <property type="evidence" value="ECO:0007669"/>
    <property type="project" value="InterPro"/>
</dbReference>
<dbReference type="OrthoDB" id="6256716at2759"/>
<dbReference type="Proteomes" id="UP000494163">
    <property type="component" value="Chromosome 3R"/>
</dbReference>